<dbReference type="Proteomes" id="UP001201980">
    <property type="component" value="Unassembled WGS sequence"/>
</dbReference>
<gene>
    <name evidence="1" type="ORF">MKZ38_002305</name>
</gene>
<evidence type="ECO:0000313" key="1">
    <source>
        <dbReference type="EMBL" id="KAJ2900646.1"/>
    </source>
</evidence>
<proteinExistence type="predicted"/>
<organism evidence="1 2">
    <name type="scientific">Zalerion maritima</name>
    <dbReference type="NCBI Taxonomy" id="339359"/>
    <lineage>
        <taxon>Eukaryota</taxon>
        <taxon>Fungi</taxon>
        <taxon>Dikarya</taxon>
        <taxon>Ascomycota</taxon>
        <taxon>Pezizomycotina</taxon>
        <taxon>Sordariomycetes</taxon>
        <taxon>Lulworthiomycetidae</taxon>
        <taxon>Lulworthiales</taxon>
        <taxon>Lulworthiaceae</taxon>
        <taxon>Zalerion</taxon>
    </lineage>
</organism>
<reference evidence="1" key="1">
    <citation type="submission" date="2022-07" db="EMBL/GenBank/DDBJ databases">
        <title>Draft genome sequence of Zalerion maritima ATCC 34329, a (micro)plastics degrading marine fungus.</title>
        <authorList>
            <person name="Paco A."/>
            <person name="Goncalves M.F.M."/>
            <person name="Rocha-Santos T.A.P."/>
            <person name="Alves A."/>
        </authorList>
    </citation>
    <scope>NUCLEOTIDE SEQUENCE</scope>
    <source>
        <strain evidence="1">ATCC 34329</strain>
    </source>
</reference>
<keyword evidence="2" id="KW-1185">Reference proteome</keyword>
<dbReference type="EMBL" id="JAKWBI020000168">
    <property type="protein sequence ID" value="KAJ2900646.1"/>
    <property type="molecule type" value="Genomic_DNA"/>
</dbReference>
<name>A0AAD5RVV7_9PEZI</name>
<sequence length="138" mass="15766">MPVRRRWFDKQQAAGGGPQLVQLDAMVIIWSTISGREDQISIRTTGLSLHWASYWQCVGVKERFKSKETQAATIVVDSIVRECWPKITRARVTFQIAVMSVPGDPPIDIWEEHEHAGYVSDYYEVQESNLRVYVRGGV</sequence>
<comment type="caution">
    <text evidence="1">The sequence shown here is derived from an EMBL/GenBank/DDBJ whole genome shotgun (WGS) entry which is preliminary data.</text>
</comment>
<dbReference type="AlphaFoldDB" id="A0AAD5RVV7"/>
<protein>
    <submittedName>
        <fullName evidence="1">Uncharacterized protein</fullName>
    </submittedName>
</protein>
<evidence type="ECO:0000313" key="2">
    <source>
        <dbReference type="Proteomes" id="UP001201980"/>
    </source>
</evidence>
<accession>A0AAD5RVV7</accession>